<name>A0ABN1RNY2_9ACTN</name>
<protein>
    <submittedName>
        <fullName evidence="2">Uncharacterized protein</fullName>
    </submittedName>
</protein>
<evidence type="ECO:0000313" key="3">
    <source>
        <dbReference type="Proteomes" id="UP001500665"/>
    </source>
</evidence>
<sequence>MRWIAIKRTVLGSPCPLGFLGLKVQTERALLAHWVFGGRYVPMVADLVELREASDPDYVPGIGRGRLTEITDKLKGLSKGDVDRSPNRSRSPEGEQAGRRGRQAP</sequence>
<evidence type="ECO:0000256" key="1">
    <source>
        <dbReference type="SAM" id="MobiDB-lite"/>
    </source>
</evidence>
<dbReference type="Proteomes" id="UP001500665">
    <property type="component" value="Unassembled WGS sequence"/>
</dbReference>
<comment type="caution">
    <text evidence="2">The sequence shown here is derived from an EMBL/GenBank/DDBJ whole genome shotgun (WGS) entry which is preliminary data.</text>
</comment>
<organism evidence="2 3">
    <name type="scientific">Actinocorallia libanotica</name>
    <dbReference type="NCBI Taxonomy" id="46162"/>
    <lineage>
        <taxon>Bacteria</taxon>
        <taxon>Bacillati</taxon>
        <taxon>Actinomycetota</taxon>
        <taxon>Actinomycetes</taxon>
        <taxon>Streptosporangiales</taxon>
        <taxon>Thermomonosporaceae</taxon>
        <taxon>Actinocorallia</taxon>
    </lineage>
</organism>
<feature type="compositionally biased region" description="Basic and acidic residues" evidence="1">
    <location>
        <begin position="73"/>
        <end position="98"/>
    </location>
</feature>
<accession>A0ABN1RNY2</accession>
<evidence type="ECO:0000313" key="2">
    <source>
        <dbReference type="EMBL" id="GAA0960866.1"/>
    </source>
</evidence>
<reference evidence="2 3" key="1">
    <citation type="journal article" date="2019" name="Int. J. Syst. Evol. Microbiol.">
        <title>The Global Catalogue of Microorganisms (GCM) 10K type strain sequencing project: providing services to taxonomists for standard genome sequencing and annotation.</title>
        <authorList>
            <consortium name="The Broad Institute Genomics Platform"/>
            <consortium name="The Broad Institute Genome Sequencing Center for Infectious Disease"/>
            <person name="Wu L."/>
            <person name="Ma J."/>
        </authorList>
    </citation>
    <scope>NUCLEOTIDE SEQUENCE [LARGE SCALE GENOMIC DNA]</scope>
    <source>
        <strain evidence="2 3">JCM 10696</strain>
    </source>
</reference>
<gene>
    <name evidence="2" type="ORF">GCM10009550_52600</name>
</gene>
<proteinExistence type="predicted"/>
<dbReference type="EMBL" id="BAAAHH010000025">
    <property type="protein sequence ID" value="GAA0960866.1"/>
    <property type="molecule type" value="Genomic_DNA"/>
</dbReference>
<keyword evidence="3" id="KW-1185">Reference proteome</keyword>
<feature type="region of interest" description="Disordered" evidence="1">
    <location>
        <begin position="73"/>
        <end position="105"/>
    </location>
</feature>